<protein>
    <submittedName>
        <fullName evidence="3">GD10365</fullName>
    </submittedName>
</protein>
<dbReference type="Proteomes" id="UP000000304">
    <property type="component" value="Chromosome 2R"/>
</dbReference>
<evidence type="ECO:0000259" key="1">
    <source>
        <dbReference type="PROSITE" id="PS50290"/>
    </source>
</evidence>
<evidence type="ECO:0000313" key="3">
    <source>
        <dbReference type="EMBL" id="EDX05797.1"/>
    </source>
</evidence>
<dbReference type="GO" id="GO:0035222">
    <property type="term" value="P:wing disc pattern formation"/>
    <property type="evidence" value="ECO:0007669"/>
    <property type="project" value="EnsemblMetazoa"/>
</dbReference>
<organism evidence="3 4">
    <name type="scientific">Drosophila simulans</name>
    <name type="common">Fruit fly</name>
    <dbReference type="NCBI Taxonomy" id="7240"/>
    <lineage>
        <taxon>Eukaryota</taxon>
        <taxon>Metazoa</taxon>
        <taxon>Ecdysozoa</taxon>
        <taxon>Arthropoda</taxon>
        <taxon>Hexapoda</taxon>
        <taxon>Insecta</taxon>
        <taxon>Pterygota</taxon>
        <taxon>Neoptera</taxon>
        <taxon>Endopterygota</taxon>
        <taxon>Diptera</taxon>
        <taxon>Brachycera</taxon>
        <taxon>Muscomorpha</taxon>
        <taxon>Ephydroidea</taxon>
        <taxon>Drosophilidae</taxon>
        <taxon>Drosophila</taxon>
        <taxon>Sophophora</taxon>
    </lineage>
</organism>
<dbReference type="SUPFAM" id="SSF56112">
    <property type="entry name" value="Protein kinase-like (PK-like)"/>
    <property type="match status" value="1"/>
</dbReference>
<dbReference type="PROSITE" id="PS51190">
    <property type="entry name" value="FATC"/>
    <property type="match status" value="1"/>
</dbReference>
<dbReference type="OrthoDB" id="5570127at2759"/>
<dbReference type="GO" id="GO:0005703">
    <property type="term" value="C:polytene chromosome puff"/>
    <property type="evidence" value="ECO:0007669"/>
    <property type="project" value="EnsemblMetazoa"/>
</dbReference>
<dbReference type="InterPro" id="IPR011009">
    <property type="entry name" value="Kinase-like_dom_sf"/>
</dbReference>
<dbReference type="Pfam" id="PF20175">
    <property type="entry name" value="Tra1_central"/>
    <property type="match status" value="1"/>
</dbReference>
<proteinExistence type="predicted"/>
<feature type="domain" description="FATC" evidence="2">
    <location>
        <begin position="282"/>
        <end position="314"/>
    </location>
</feature>
<dbReference type="GO" id="GO:0000124">
    <property type="term" value="C:SAGA complex"/>
    <property type="evidence" value="ECO:0007669"/>
    <property type="project" value="EnsemblMetazoa"/>
</dbReference>
<dbReference type="InterPro" id="IPR003152">
    <property type="entry name" value="FATC_dom"/>
</dbReference>
<dbReference type="GO" id="GO:0140861">
    <property type="term" value="P:DNA repair-dependent chromatin remodeling"/>
    <property type="evidence" value="ECO:0007669"/>
    <property type="project" value="EnsemblMetazoa"/>
</dbReference>
<dbReference type="STRING" id="7240.B4QC25"/>
<dbReference type="GO" id="GO:0005634">
    <property type="term" value="C:nucleus"/>
    <property type="evidence" value="ECO:0007669"/>
    <property type="project" value="EnsemblMetazoa"/>
</dbReference>
<gene>
    <name evidence="3" type="primary">Dsim\GD10365</name>
    <name evidence="3" type="ORF">Dsim_GD10365</name>
</gene>
<dbReference type="InterPro" id="IPR050517">
    <property type="entry name" value="DDR_Repair_Kinase"/>
</dbReference>
<dbReference type="EMBL" id="CM000362">
    <property type="protein sequence ID" value="EDX05797.1"/>
    <property type="molecule type" value="Genomic_DNA"/>
</dbReference>
<dbReference type="GO" id="GO:0006281">
    <property type="term" value="P:DNA repair"/>
    <property type="evidence" value="ECO:0007669"/>
    <property type="project" value="TreeGrafter"/>
</dbReference>
<dbReference type="HOGENOM" id="CLU_886436_0_0_1"/>
<feature type="domain" description="PI3K/PI4K catalytic" evidence="1">
    <location>
        <begin position="1"/>
        <end position="277"/>
    </location>
</feature>
<name>B4QC25_DROSI</name>
<dbReference type="PhylomeDB" id="B4QC25"/>
<accession>B4QC25</accession>
<evidence type="ECO:0000259" key="2">
    <source>
        <dbReference type="PROSITE" id="PS51190"/>
    </source>
</evidence>
<dbReference type="InterPro" id="IPR046807">
    <property type="entry name" value="Tra1_central"/>
</dbReference>
<keyword evidence="4" id="KW-1185">Reference proteome</keyword>
<dbReference type="PANTHER" id="PTHR11139">
    <property type="entry name" value="ATAXIA TELANGIECTASIA MUTATED ATM -RELATED"/>
    <property type="match status" value="1"/>
</dbReference>
<dbReference type="Pfam" id="PF02260">
    <property type="entry name" value="FATC"/>
    <property type="match status" value="1"/>
</dbReference>
<dbReference type="PROSITE" id="PS50290">
    <property type="entry name" value="PI3_4_KINASE_3"/>
    <property type="match status" value="1"/>
</dbReference>
<dbReference type="PANTHER" id="PTHR11139:SF1">
    <property type="entry name" value="TRANSFORMATION_TRANSCRIPTION DOMAIN-ASSOCIATED PROTEIN"/>
    <property type="match status" value="1"/>
</dbReference>
<dbReference type="GO" id="GO:0006355">
    <property type="term" value="P:regulation of DNA-templated transcription"/>
    <property type="evidence" value="ECO:0007669"/>
    <property type="project" value="EnsemblMetazoa"/>
</dbReference>
<sequence length="314" mass="35592">MSQINAPDLKDDISNIQVSASGSQWIYSVNVAEFRSLVKTLVGGVKTITWGFFNSKFQLTDTILASHEKIFGPEIVCSYIDLVYYAMEALDIYTINVNPNQQRTSGLISRSKEEKEVLEHFSGILTLQLALAFLCEHALNLTRLNADMMYLHQDSGLMNISYFKFDVNDDKCQLNQHRPVPFRLTPNVGEFITHFGITGPLSAAIVATARCFIQPNYKLCSILQTILRDEIIALQKKGFRECKLIEGSEDRYSEGNCMEHSVNIVNSAVDIIMTRFNKISYFDSIENKKISVLVQSATNIDNLCRMDPAWHPWL</sequence>
<dbReference type="InterPro" id="IPR000403">
    <property type="entry name" value="PI3/4_kinase_cat_dom"/>
</dbReference>
<dbReference type="GO" id="GO:0035267">
    <property type="term" value="C:NuA4 histone acetyltransferase complex"/>
    <property type="evidence" value="ECO:0007669"/>
    <property type="project" value="EnsemblMetazoa"/>
</dbReference>
<evidence type="ECO:0000313" key="4">
    <source>
        <dbReference type="Proteomes" id="UP000000304"/>
    </source>
</evidence>
<dbReference type="AlphaFoldDB" id="B4QC25"/>
<reference evidence="3 4" key="1">
    <citation type="journal article" date="2007" name="Nature">
        <title>Evolution of genes and genomes on the Drosophila phylogeny.</title>
        <authorList>
            <consortium name="Drosophila 12 Genomes Consortium"/>
            <person name="Clark A.G."/>
            <person name="Eisen M.B."/>
            <person name="Smith D.R."/>
            <person name="Bergman C.M."/>
            <person name="Oliver B."/>
            <person name="Markow T.A."/>
            <person name="Kaufman T.C."/>
            <person name="Kellis M."/>
            <person name="Gelbart W."/>
            <person name="Iyer V.N."/>
            <person name="Pollard D.A."/>
            <person name="Sackton T.B."/>
            <person name="Larracuente A.M."/>
            <person name="Singh N.D."/>
            <person name="Abad J.P."/>
            <person name="Abt D.N."/>
            <person name="Adryan B."/>
            <person name="Aguade M."/>
            <person name="Akashi H."/>
            <person name="Anderson W.W."/>
            <person name="Aquadro C.F."/>
            <person name="Ardell D.H."/>
            <person name="Arguello R."/>
            <person name="Artieri C.G."/>
            <person name="Barbash D.A."/>
            <person name="Barker D."/>
            <person name="Barsanti P."/>
            <person name="Batterham P."/>
            <person name="Batzoglou S."/>
            <person name="Begun D."/>
            <person name="Bhutkar A."/>
            <person name="Blanco E."/>
            <person name="Bosak S.A."/>
            <person name="Bradley R.K."/>
            <person name="Brand A.D."/>
            <person name="Brent M.R."/>
            <person name="Brooks A.N."/>
            <person name="Brown R.H."/>
            <person name="Butlin R.K."/>
            <person name="Caggese C."/>
            <person name="Calvi B.R."/>
            <person name="Bernardo de Carvalho A."/>
            <person name="Caspi A."/>
            <person name="Castrezana S."/>
            <person name="Celniker S.E."/>
            <person name="Chang J.L."/>
            <person name="Chapple C."/>
            <person name="Chatterji S."/>
            <person name="Chinwalla A."/>
            <person name="Civetta A."/>
            <person name="Clifton S.W."/>
            <person name="Comeron J.M."/>
            <person name="Costello J.C."/>
            <person name="Coyne J.A."/>
            <person name="Daub J."/>
            <person name="David R.G."/>
            <person name="Delcher A.L."/>
            <person name="Delehaunty K."/>
            <person name="Do C.B."/>
            <person name="Ebling H."/>
            <person name="Edwards K."/>
            <person name="Eickbush T."/>
            <person name="Evans J.D."/>
            <person name="Filipski A."/>
            <person name="Findeiss S."/>
            <person name="Freyhult E."/>
            <person name="Fulton L."/>
            <person name="Fulton R."/>
            <person name="Garcia A.C."/>
            <person name="Gardiner A."/>
            <person name="Garfield D.A."/>
            <person name="Garvin B.E."/>
            <person name="Gibson G."/>
            <person name="Gilbert D."/>
            <person name="Gnerre S."/>
            <person name="Godfrey J."/>
            <person name="Good R."/>
            <person name="Gotea V."/>
            <person name="Gravely B."/>
            <person name="Greenberg A.J."/>
            <person name="Griffiths-Jones S."/>
            <person name="Gross S."/>
            <person name="Guigo R."/>
            <person name="Gustafson E.A."/>
            <person name="Haerty W."/>
            <person name="Hahn M.W."/>
            <person name="Halligan D.L."/>
            <person name="Halpern A.L."/>
            <person name="Halter G.M."/>
            <person name="Han M.V."/>
            <person name="Heger A."/>
            <person name="Hillier L."/>
            <person name="Hinrichs A.S."/>
            <person name="Holmes I."/>
            <person name="Hoskins R.A."/>
            <person name="Hubisz M.J."/>
            <person name="Hultmark D."/>
            <person name="Huntley M.A."/>
            <person name="Jaffe D.B."/>
            <person name="Jagadeeshan S."/>
            <person name="Jeck W.R."/>
            <person name="Johnson J."/>
            <person name="Jones C.D."/>
            <person name="Jordan W.C."/>
            <person name="Karpen G.H."/>
            <person name="Kataoka E."/>
            <person name="Keightley P.D."/>
            <person name="Kheradpour P."/>
            <person name="Kirkness E.F."/>
            <person name="Koerich L.B."/>
            <person name="Kristiansen K."/>
            <person name="Kudrna D."/>
            <person name="Kulathinal R.J."/>
            <person name="Kumar S."/>
            <person name="Kwok R."/>
            <person name="Lander E."/>
            <person name="Langley C.H."/>
            <person name="Lapoint R."/>
            <person name="Lazzaro B.P."/>
            <person name="Lee S.J."/>
            <person name="Levesque L."/>
            <person name="Li R."/>
            <person name="Lin C.F."/>
            <person name="Lin M.F."/>
            <person name="Lindblad-Toh K."/>
            <person name="Llopart A."/>
            <person name="Long M."/>
            <person name="Low L."/>
            <person name="Lozovsky E."/>
            <person name="Lu J."/>
            <person name="Luo M."/>
            <person name="Machado C.A."/>
            <person name="Makalowski W."/>
            <person name="Marzo M."/>
            <person name="Matsuda M."/>
            <person name="Matzkin L."/>
            <person name="McAllister B."/>
            <person name="McBride C.S."/>
            <person name="McKernan B."/>
            <person name="McKernan K."/>
            <person name="Mendez-Lago M."/>
            <person name="Minx P."/>
            <person name="Mollenhauer M.U."/>
            <person name="Montooth K."/>
            <person name="Mount S.M."/>
            <person name="Mu X."/>
            <person name="Myers E."/>
            <person name="Negre B."/>
            <person name="Newfeld S."/>
            <person name="Nielsen R."/>
            <person name="Noor M.A."/>
            <person name="O'Grady P."/>
            <person name="Pachter L."/>
            <person name="Papaceit M."/>
            <person name="Parisi M.J."/>
            <person name="Parisi M."/>
            <person name="Parts L."/>
            <person name="Pedersen J.S."/>
            <person name="Pesole G."/>
            <person name="Phillippy A.M."/>
            <person name="Ponting C.P."/>
            <person name="Pop M."/>
            <person name="Porcelli D."/>
            <person name="Powell J.R."/>
            <person name="Prohaska S."/>
            <person name="Pruitt K."/>
            <person name="Puig M."/>
            <person name="Quesneville H."/>
            <person name="Ram K.R."/>
            <person name="Rand D."/>
            <person name="Rasmussen M.D."/>
            <person name="Reed L.K."/>
            <person name="Reenan R."/>
            <person name="Reily A."/>
            <person name="Remington K.A."/>
            <person name="Rieger T.T."/>
            <person name="Ritchie M.G."/>
            <person name="Robin C."/>
            <person name="Rogers Y.H."/>
            <person name="Rohde C."/>
            <person name="Rozas J."/>
            <person name="Rubenfield M.J."/>
            <person name="Ruiz A."/>
            <person name="Russo S."/>
            <person name="Salzberg S.L."/>
            <person name="Sanchez-Gracia A."/>
            <person name="Saranga D.J."/>
            <person name="Sato H."/>
            <person name="Schaeffer S.W."/>
            <person name="Schatz M.C."/>
            <person name="Schlenke T."/>
            <person name="Schwartz R."/>
            <person name="Segarra C."/>
            <person name="Singh R.S."/>
            <person name="Sirot L."/>
            <person name="Sirota M."/>
            <person name="Sisneros N.B."/>
            <person name="Smith C.D."/>
            <person name="Smith T.F."/>
            <person name="Spieth J."/>
            <person name="Stage D.E."/>
            <person name="Stark A."/>
            <person name="Stephan W."/>
            <person name="Strausberg R.L."/>
            <person name="Strempel S."/>
            <person name="Sturgill D."/>
            <person name="Sutton G."/>
            <person name="Sutton G.G."/>
            <person name="Tao W."/>
            <person name="Teichmann S."/>
            <person name="Tobari Y.N."/>
            <person name="Tomimura Y."/>
            <person name="Tsolas J.M."/>
            <person name="Valente V.L."/>
            <person name="Venter E."/>
            <person name="Venter J.C."/>
            <person name="Vicario S."/>
            <person name="Vieira F.G."/>
            <person name="Vilella A.J."/>
            <person name="Villasante A."/>
            <person name="Walenz B."/>
            <person name="Wang J."/>
            <person name="Wasserman M."/>
            <person name="Watts T."/>
            <person name="Wilson D."/>
            <person name="Wilson R.K."/>
            <person name="Wing R.A."/>
            <person name="Wolfner M.F."/>
            <person name="Wong A."/>
            <person name="Wong G.K."/>
            <person name="Wu C.I."/>
            <person name="Wu G."/>
            <person name="Yamamoto D."/>
            <person name="Yang H.P."/>
            <person name="Yang S.P."/>
            <person name="Yorke J.A."/>
            <person name="Yoshida K."/>
            <person name="Zdobnov E."/>
            <person name="Zhang P."/>
            <person name="Zhang Y."/>
            <person name="Zimin A.V."/>
            <person name="Baldwin J."/>
            <person name="Abdouelleil A."/>
            <person name="Abdulkadir J."/>
            <person name="Abebe A."/>
            <person name="Abera B."/>
            <person name="Abreu J."/>
            <person name="Acer S.C."/>
            <person name="Aftuck L."/>
            <person name="Alexander A."/>
            <person name="An P."/>
            <person name="Anderson E."/>
            <person name="Anderson S."/>
            <person name="Arachi H."/>
            <person name="Azer M."/>
            <person name="Bachantsang P."/>
            <person name="Barry A."/>
            <person name="Bayul T."/>
            <person name="Berlin A."/>
            <person name="Bessette D."/>
            <person name="Bloom T."/>
            <person name="Blye J."/>
            <person name="Boguslavskiy L."/>
            <person name="Bonnet C."/>
            <person name="Boukhgalter B."/>
            <person name="Bourzgui I."/>
            <person name="Brown A."/>
            <person name="Cahill P."/>
            <person name="Channer S."/>
            <person name="Cheshatsang Y."/>
            <person name="Chuda L."/>
            <person name="Citroen M."/>
            <person name="Collymore A."/>
            <person name="Cooke P."/>
            <person name="Costello M."/>
            <person name="D'Aco K."/>
            <person name="Daza R."/>
            <person name="De Haan G."/>
            <person name="DeGray S."/>
            <person name="DeMaso C."/>
            <person name="Dhargay N."/>
            <person name="Dooley K."/>
            <person name="Dooley E."/>
            <person name="Doricent M."/>
            <person name="Dorje P."/>
            <person name="Dorjee K."/>
            <person name="Dupes A."/>
            <person name="Elong R."/>
            <person name="Falk J."/>
            <person name="Farina A."/>
            <person name="Faro S."/>
            <person name="Ferguson D."/>
            <person name="Fisher S."/>
            <person name="Foley C.D."/>
            <person name="Franke A."/>
            <person name="Friedrich D."/>
            <person name="Gadbois L."/>
            <person name="Gearin G."/>
            <person name="Gearin C.R."/>
            <person name="Giannoukos G."/>
            <person name="Goode T."/>
            <person name="Graham J."/>
            <person name="Grandbois E."/>
            <person name="Grewal S."/>
            <person name="Gyaltsen K."/>
            <person name="Hafez N."/>
            <person name="Hagos B."/>
            <person name="Hall J."/>
            <person name="Henson C."/>
            <person name="Hollinger A."/>
            <person name="Honan T."/>
            <person name="Huard M.D."/>
            <person name="Hughes L."/>
            <person name="Hurhula B."/>
            <person name="Husby M.E."/>
            <person name="Kamat A."/>
            <person name="Kanga B."/>
            <person name="Kashin S."/>
            <person name="Khazanovich D."/>
            <person name="Kisner P."/>
            <person name="Lance K."/>
            <person name="Lara M."/>
            <person name="Lee W."/>
            <person name="Lennon N."/>
            <person name="Letendre F."/>
            <person name="LeVine R."/>
            <person name="Lipovsky A."/>
            <person name="Liu X."/>
            <person name="Liu J."/>
            <person name="Liu S."/>
            <person name="Lokyitsang T."/>
            <person name="Lokyitsang Y."/>
            <person name="Lubonja R."/>
            <person name="Lui A."/>
            <person name="MacDonald P."/>
            <person name="Magnisalis V."/>
            <person name="Maru K."/>
            <person name="Matthews C."/>
            <person name="McCusker W."/>
            <person name="McDonough S."/>
            <person name="Mehta T."/>
            <person name="Meldrim J."/>
            <person name="Meneus L."/>
            <person name="Mihai O."/>
            <person name="Mihalev A."/>
            <person name="Mihova T."/>
            <person name="Mittelman R."/>
            <person name="Mlenga V."/>
            <person name="Montmayeur A."/>
            <person name="Mulrain L."/>
            <person name="Navidi A."/>
            <person name="Naylor J."/>
            <person name="Negash T."/>
            <person name="Nguyen T."/>
            <person name="Nguyen N."/>
            <person name="Nicol R."/>
            <person name="Norbu C."/>
            <person name="Norbu N."/>
            <person name="Novod N."/>
            <person name="O'Neill B."/>
            <person name="Osman S."/>
            <person name="Markiewicz E."/>
            <person name="Oyono O.L."/>
            <person name="Patti C."/>
            <person name="Phunkhang P."/>
            <person name="Pierre F."/>
            <person name="Priest M."/>
            <person name="Raghuraman S."/>
            <person name="Rege F."/>
            <person name="Reyes R."/>
            <person name="Rise C."/>
            <person name="Rogov P."/>
            <person name="Ross K."/>
            <person name="Ryan E."/>
            <person name="Settipalli S."/>
            <person name="Shea T."/>
            <person name="Sherpa N."/>
            <person name="Shi L."/>
            <person name="Shih D."/>
            <person name="Sparrow T."/>
            <person name="Spaulding J."/>
            <person name="Stalker J."/>
            <person name="Stange-Thomann N."/>
            <person name="Stavropoulos S."/>
            <person name="Stone C."/>
            <person name="Strader C."/>
            <person name="Tesfaye S."/>
            <person name="Thomson T."/>
            <person name="Thoulutsang Y."/>
            <person name="Thoulutsang D."/>
            <person name="Topham K."/>
            <person name="Topping I."/>
            <person name="Tsamla T."/>
            <person name="Vassiliev H."/>
            <person name="Vo A."/>
            <person name="Wangchuk T."/>
            <person name="Wangdi T."/>
            <person name="Weiand M."/>
            <person name="Wilkinson J."/>
            <person name="Wilson A."/>
            <person name="Yadav S."/>
            <person name="Young G."/>
            <person name="Yu Q."/>
            <person name="Zembek L."/>
            <person name="Zhong D."/>
            <person name="Zimmer A."/>
            <person name="Zwirko Z."/>
            <person name="Jaffe D.B."/>
            <person name="Alvarez P."/>
            <person name="Brockman W."/>
            <person name="Butler J."/>
            <person name="Chin C."/>
            <person name="Gnerre S."/>
            <person name="Grabherr M."/>
            <person name="Kleber M."/>
            <person name="Mauceli E."/>
            <person name="MacCallum I."/>
        </authorList>
    </citation>
    <scope>NUCLEOTIDE SEQUENCE [LARGE SCALE GENOMIC DNA]</scope>
    <source>
        <strain evidence="4">white501</strain>
    </source>
</reference>
<dbReference type="GO" id="GO:0005737">
    <property type="term" value="C:cytoplasm"/>
    <property type="evidence" value="ECO:0007669"/>
    <property type="project" value="EnsemblMetazoa"/>
</dbReference>
<dbReference type="SMART" id="SM01343">
    <property type="entry name" value="FATC"/>
    <property type="match status" value="1"/>
</dbReference>